<evidence type="ECO:0000313" key="1">
    <source>
        <dbReference type="EMBL" id="JAD18124.1"/>
    </source>
</evidence>
<sequence>MFRPLCAERERERESKESKQRRVSGLWKYWF</sequence>
<protein>
    <submittedName>
        <fullName evidence="1">Uncharacterized protein</fullName>
    </submittedName>
</protein>
<dbReference type="EMBL" id="GBRH01279771">
    <property type="protein sequence ID" value="JAD18124.1"/>
    <property type="molecule type" value="Transcribed_RNA"/>
</dbReference>
<proteinExistence type="predicted"/>
<reference evidence="1" key="2">
    <citation type="journal article" date="2015" name="Data Brief">
        <title>Shoot transcriptome of the giant reed, Arundo donax.</title>
        <authorList>
            <person name="Barrero R.A."/>
            <person name="Guerrero F.D."/>
            <person name="Moolhuijzen P."/>
            <person name="Goolsby J.A."/>
            <person name="Tidwell J."/>
            <person name="Bellgard S.E."/>
            <person name="Bellgard M.I."/>
        </authorList>
    </citation>
    <scope>NUCLEOTIDE SEQUENCE</scope>
    <source>
        <tissue evidence="1">Shoot tissue taken approximately 20 cm above the soil surface</tissue>
    </source>
</reference>
<name>A0A0A8XVZ5_ARUDO</name>
<organism evidence="1">
    <name type="scientific">Arundo donax</name>
    <name type="common">Giant reed</name>
    <name type="synonym">Donax arundinaceus</name>
    <dbReference type="NCBI Taxonomy" id="35708"/>
    <lineage>
        <taxon>Eukaryota</taxon>
        <taxon>Viridiplantae</taxon>
        <taxon>Streptophyta</taxon>
        <taxon>Embryophyta</taxon>
        <taxon>Tracheophyta</taxon>
        <taxon>Spermatophyta</taxon>
        <taxon>Magnoliopsida</taxon>
        <taxon>Liliopsida</taxon>
        <taxon>Poales</taxon>
        <taxon>Poaceae</taxon>
        <taxon>PACMAD clade</taxon>
        <taxon>Arundinoideae</taxon>
        <taxon>Arundineae</taxon>
        <taxon>Arundo</taxon>
    </lineage>
</organism>
<accession>A0A0A8XVZ5</accession>
<reference evidence="1" key="1">
    <citation type="submission" date="2014-09" db="EMBL/GenBank/DDBJ databases">
        <authorList>
            <person name="Magalhaes I.L.F."/>
            <person name="Oliveira U."/>
            <person name="Santos F.R."/>
            <person name="Vidigal T.H.D.A."/>
            <person name="Brescovit A.D."/>
            <person name="Santos A.J."/>
        </authorList>
    </citation>
    <scope>NUCLEOTIDE SEQUENCE</scope>
    <source>
        <tissue evidence="1">Shoot tissue taken approximately 20 cm above the soil surface</tissue>
    </source>
</reference>
<dbReference type="AlphaFoldDB" id="A0A0A8XVZ5"/>